<dbReference type="RefSeq" id="WP_072736555.1">
    <property type="nucleotide sequence ID" value="NZ_CP048813.1"/>
</dbReference>
<dbReference type="Gene3D" id="3.20.190.10">
    <property type="entry name" value="MutM-like, N-terminal"/>
    <property type="match status" value="1"/>
</dbReference>
<keyword evidence="15" id="KW-0540">Nuclease</keyword>
<dbReference type="PANTHER" id="PTHR42697:SF1">
    <property type="entry name" value="ENDONUCLEASE 8"/>
    <property type="match status" value="1"/>
</dbReference>
<dbReference type="SMART" id="SM01232">
    <property type="entry name" value="H2TH"/>
    <property type="match status" value="1"/>
</dbReference>
<dbReference type="InterPro" id="IPR015886">
    <property type="entry name" value="H2TH_FPG"/>
</dbReference>
<protein>
    <recommendedName>
        <fullName evidence="2">DNA-(apurinic or apyrimidinic site) lyase</fullName>
        <ecNumber evidence="2">4.2.99.18</ecNumber>
    </recommendedName>
</protein>
<dbReference type="Gene3D" id="1.10.8.50">
    <property type="match status" value="1"/>
</dbReference>
<evidence type="ECO:0000256" key="11">
    <source>
        <dbReference type="ARBA" id="ARBA00023268"/>
    </source>
</evidence>
<evidence type="ECO:0000313" key="16">
    <source>
        <dbReference type="Proteomes" id="UP000183263"/>
    </source>
</evidence>
<dbReference type="SMART" id="SM00898">
    <property type="entry name" value="Fapy_DNA_glyco"/>
    <property type="match status" value="1"/>
</dbReference>
<evidence type="ECO:0000256" key="4">
    <source>
        <dbReference type="ARBA" id="ARBA00022763"/>
    </source>
</evidence>
<evidence type="ECO:0000256" key="3">
    <source>
        <dbReference type="ARBA" id="ARBA00022723"/>
    </source>
</evidence>
<dbReference type="GO" id="GO:0006284">
    <property type="term" value="P:base-excision repair"/>
    <property type="evidence" value="ECO:0007669"/>
    <property type="project" value="InterPro"/>
</dbReference>
<keyword evidence="9" id="KW-0234">DNA repair</keyword>
<dbReference type="Pfam" id="PF01149">
    <property type="entry name" value="Fapy_DNA_glyco"/>
    <property type="match status" value="1"/>
</dbReference>
<keyword evidence="11" id="KW-0511">Multifunctional enzyme</keyword>
<dbReference type="GO" id="GO:0140078">
    <property type="term" value="F:class I DNA-(apurinic or apyrimidinic site) endonuclease activity"/>
    <property type="evidence" value="ECO:0007669"/>
    <property type="project" value="UniProtKB-EC"/>
</dbReference>
<dbReference type="GO" id="GO:0008270">
    <property type="term" value="F:zinc ion binding"/>
    <property type="evidence" value="ECO:0007669"/>
    <property type="project" value="UniProtKB-KW"/>
</dbReference>
<keyword evidence="5" id="KW-0863">Zinc-finger</keyword>
<dbReference type="SUPFAM" id="SSF81624">
    <property type="entry name" value="N-terminal domain of MutM-like DNA repair proteins"/>
    <property type="match status" value="1"/>
</dbReference>
<dbReference type="Proteomes" id="UP000183263">
    <property type="component" value="Unassembled WGS sequence"/>
</dbReference>
<comment type="similarity">
    <text evidence="1">Belongs to the FPG family.</text>
</comment>
<evidence type="ECO:0000256" key="9">
    <source>
        <dbReference type="ARBA" id="ARBA00023204"/>
    </source>
</evidence>
<evidence type="ECO:0000256" key="7">
    <source>
        <dbReference type="ARBA" id="ARBA00022833"/>
    </source>
</evidence>
<dbReference type="Pfam" id="PF06831">
    <property type="entry name" value="H2TH"/>
    <property type="match status" value="1"/>
</dbReference>
<keyword evidence="7" id="KW-0862">Zinc</keyword>
<dbReference type="CDD" id="cd08971">
    <property type="entry name" value="AcNei2_N"/>
    <property type="match status" value="1"/>
</dbReference>
<evidence type="ECO:0000256" key="5">
    <source>
        <dbReference type="ARBA" id="ARBA00022771"/>
    </source>
</evidence>
<keyword evidence="3" id="KW-0479">Metal-binding</keyword>
<keyword evidence="6" id="KW-0378">Hydrolase</keyword>
<name>A0A1G8FGT3_9NOCA</name>
<keyword evidence="15" id="KW-0255">Endonuclease</keyword>
<dbReference type="PANTHER" id="PTHR42697">
    <property type="entry name" value="ENDONUCLEASE 8"/>
    <property type="match status" value="1"/>
</dbReference>
<keyword evidence="10" id="KW-0456">Lyase</keyword>
<dbReference type="InterPro" id="IPR044090">
    <property type="entry name" value="Nei2_N"/>
</dbReference>
<evidence type="ECO:0000256" key="10">
    <source>
        <dbReference type="ARBA" id="ARBA00023239"/>
    </source>
</evidence>
<keyword evidence="12" id="KW-0326">Glycosidase</keyword>
<feature type="domain" description="Formamidopyrimidine-DNA glycosylase catalytic" evidence="14">
    <location>
        <begin position="2"/>
        <end position="159"/>
    </location>
</feature>
<gene>
    <name evidence="15" type="ORF">SAMN05444695_103276</name>
</gene>
<dbReference type="GO" id="GO:0003684">
    <property type="term" value="F:damaged DNA binding"/>
    <property type="evidence" value="ECO:0007669"/>
    <property type="project" value="InterPro"/>
</dbReference>
<evidence type="ECO:0000256" key="12">
    <source>
        <dbReference type="ARBA" id="ARBA00023295"/>
    </source>
</evidence>
<dbReference type="OrthoDB" id="9800855at2"/>
<evidence type="ECO:0000256" key="2">
    <source>
        <dbReference type="ARBA" id="ARBA00012720"/>
    </source>
</evidence>
<keyword evidence="16" id="KW-1185">Reference proteome</keyword>
<dbReference type="PROSITE" id="PS51066">
    <property type="entry name" value="ZF_FPG_2"/>
    <property type="match status" value="1"/>
</dbReference>
<dbReference type="InterPro" id="IPR000214">
    <property type="entry name" value="Znf_DNA_glyclase/AP_lyase"/>
</dbReference>
<feature type="domain" description="FPG-type" evidence="13">
    <location>
        <begin position="211"/>
        <end position="245"/>
    </location>
</feature>
<dbReference type="EC" id="4.2.99.18" evidence="2"/>
<dbReference type="SUPFAM" id="SSF57716">
    <property type="entry name" value="Glucocorticoid receptor-like (DNA-binding domain)"/>
    <property type="match status" value="1"/>
</dbReference>
<dbReference type="GO" id="GO:0000703">
    <property type="term" value="F:oxidized pyrimidine nucleobase lesion DNA N-glycosylase activity"/>
    <property type="evidence" value="ECO:0007669"/>
    <property type="project" value="TreeGrafter"/>
</dbReference>
<evidence type="ECO:0000259" key="13">
    <source>
        <dbReference type="PROSITE" id="PS51066"/>
    </source>
</evidence>
<reference evidence="15 16" key="1">
    <citation type="submission" date="2016-10" db="EMBL/GenBank/DDBJ databases">
        <authorList>
            <person name="de Groot N.N."/>
        </authorList>
    </citation>
    <scope>NUCLEOTIDE SEQUENCE [LARGE SCALE GENOMIC DNA]</scope>
    <source>
        <strain evidence="15 16">DSM 44892</strain>
    </source>
</reference>
<dbReference type="AlphaFoldDB" id="A0A1G8FGT3"/>
<proteinExistence type="inferred from homology"/>
<dbReference type="EMBL" id="FNDN01000003">
    <property type="protein sequence ID" value="SDH81209.1"/>
    <property type="molecule type" value="Genomic_DNA"/>
</dbReference>
<dbReference type="InterPro" id="IPR012319">
    <property type="entry name" value="FPG_cat"/>
</dbReference>
<evidence type="ECO:0000313" key="15">
    <source>
        <dbReference type="EMBL" id="SDH81209.1"/>
    </source>
</evidence>
<keyword evidence="8" id="KW-0238">DNA-binding</keyword>
<organism evidence="15 16">
    <name type="scientific">Rhodococcus triatomae</name>
    <dbReference type="NCBI Taxonomy" id="300028"/>
    <lineage>
        <taxon>Bacteria</taxon>
        <taxon>Bacillati</taxon>
        <taxon>Actinomycetota</taxon>
        <taxon>Actinomycetes</taxon>
        <taxon>Mycobacteriales</taxon>
        <taxon>Nocardiaceae</taxon>
        <taxon>Rhodococcus</taxon>
    </lineage>
</organism>
<keyword evidence="4" id="KW-0227">DNA damage</keyword>
<sequence>MPEGDTVWRTAKSLRAVLSGRVLRRTDFRVPRFATTDLAGQEVDEVLSRGKHLLIRVGTSTIHTHLKMEGVWHVYRLGERWRRPGHQARLVLDTDAHTAVGFSLGVTEILGRDREDDVVGHLGPDLLGADWDAAVAAANLRAAGDQPIGLSLLDQRNLAGIGNIYRNEVCFLRGVDPFTPSAQVPDLRGLVTLAQRILFADRDRPVRHRPWVYGRAGQRCRRCGAPLEARDLGGRNVISCPRCQPAFRT</sequence>
<evidence type="ECO:0000256" key="8">
    <source>
        <dbReference type="ARBA" id="ARBA00023125"/>
    </source>
</evidence>
<evidence type="ECO:0000256" key="6">
    <source>
        <dbReference type="ARBA" id="ARBA00022801"/>
    </source>
</evidence>
<evidence type="ECO:0000259" key="14">
    <source>
        <dbReference type="PROSITE" id="PS51068"/>
    </source>
</evidence>
<dbReference type="PROSITE" id="PS51068">
    <property type="entry name" value="FPG_CAT"/>
    <property type="match status" value="1"/>
</dbReference>
<evidence type="ECO:0000256" key="1">
    <source>
        <dbReference type="ARBA" id="ARBA00009409"/>
    </source>
</evidence>
<dbReference type="InterPro" id="IPR010979">
    <property type="entry name" value="Ribosomal_uS13-like_H2TH"/>
</dbReference>
<dbReference type="InterPro" id="IPR035937">
    <property type="entry name" value="FPG_N"/>
</dbReference>
<accession>A0A1G8FGT3</accession>
<dbReference type="SUPFAM" id="SSF46946">
    <property type="entry name" value="S13-like H2TH domain"/>
    <property type="match status" value="1"/>
</dbReference>